<feature type="transmembrane region" description="Helical" evidence="8">
    <location>
        <begin position="56"/>
        <end position="77"/>
    </location>
</feature>
<evidence type="ECO:0000256" key="7">
    <source>
        <dbReference type="ARBA" id="ARBA00023136"/>
    </source>
</evidence>
<evidence type="ECO:0000256" key="1">
    <source>
        <dbReference type="ARBA" id="ARBA00004429"/>
    </source>
</evidence>
<evidence type="ECO:0000313" key="11">
    <source>
        <dbReference type="Proteomes" id="UP000617145"/>
    </source>
</evidence>
<organism evidence="10 11">
    <name type="scientific">Salipiger pallidus</name>
    <dbReference type="NCBI Taxonomy" id="1775170"/>
    <lineage>
        <taxon>Bacteria</taxon>
        <taxon>Pseudomonadati</taxon>
        <taxon>Pseudomonadota</taxon>
        <taxon>Alphaproteobacteria</taxon>
        <taxon>Rhodobacterales</taxon>
        <taxon>Roseobacteraceae</taxon>
        <taxon>Salipiger</taxon>
    </lineage>
</organism>
<dbReference type="EMBL" id="BMJV01000005">
    <property type="protein sequence ID" value="GGG76397.1"/>
    <property type="molecule type" value="Genomic_DNA"/>
</dbReference>
<proteinExistence type="inferred from homology"/>
<dbReference type="InterPro" id="IPR035906">
    <property type="entry name" value="MetI-like_sf"/>
</dbReference>
<dbReference type="RefSeq" id="WP_188790694.1">
    <property type="nucleotide sequence ID" value="NZ_BMJV01000005.1"/>
</dbReference>
<keyword evidence="5 8" id="KW-0812">Transmembrane</keyword>
<feature type="transmembrane region" description="Helical" evidence="8">
    <location>
        <begin position="189"/>
        <end position="210"/>
    </location>
</feature>
<evidence type="ECO:0000256" key="3">
    <source>
        <dbReference type="ARBA" id="ARBA00022448"/>
    </source>
</evidence>
<keyword evidence="6 8" id="KW-1133">Transmembrane helix</keyword>
<evidence type="ECO:0000256" key="6">
    <source>
        <dbReference type="ARBA" id="ARBA00022989"/>
    </source>
</evidence>
<dbReference type="GO" id="GO:0006865">
    <property type="term" value="P:amino acid transport"/>
    <property type="evidence" value="ECO:0007669"/>
    <property type="project" value="TreeGrafter"/>
</dbReference>
<protein>
    <submittedName>
        <fullName evidence="10">ABC transporter permease</fullName>
    </submittedName>
</protein>
<evidence type="ECO:0000313" key="10">
    <source>
        <dbReference type="EMBL" id="GGG76397.1"/>
    </source>
</evidence>
<sequence length="223" mass="24455">MDFDLSVWMTRGPYILRGLYETLVLLAGVLVISAPLAVLTGLALEARSRWLRLPALGLSWLIRGVPPLIILFIAYYVLPVVLDIRMDSLTAAVAGFVLYNTFIMGEVVAAGLRSVPKGQHEAIAAAGLPWFRSLRRIILPQAMPTIIPPYVSYSMDMVKGTALAGAIGVTEMVTRANQAIVATNRPFEILIGVAIIYGIIDAFLIALQMWSERRWDHKGHLSA</sequence>
<dbReference type="NCBIfam" id="TIGR01726">
    <property type="entry name" value="HEQRo_perm_3TM"/>
    <property type="match status" value="1"/>
</dbReference>
<dbReference type="Pfam" id="PF00528">
    <property type="entry name" value="BPD_transp_1"/>
    <property type="match status" value="1"/>
</dbReference>
<dbReference type="PANTHER" id="PTHR30614">
    <property type="entry name" value="MEMBRANE COMPONENT OF AMINO ACID ABC TRANSPORTER"/>
    <property type="match status" value="1"/>
</dbReference>
<dbReference type="PANTHER" id="PTHR30614:SF21">
    <property type="entry name" value="AMINO ACID ABC TRANSPORTER PERMEASE"/>
    <property type="match status" value="1"/>
</dbReference>
<name>A0A8J3EH63_9RHOB</name>
<dbReference type="GO" id="GO:0043190">
    <property type="term" value="C:ATP-binding cassette (ABC) transporter complex"/>
    <property type="evidence" value="ECO:0007669"/>
    <property type="project" value="InterPro"/>
</dbReference>
<evidence type="ECO:0000256" key="2">
    <source>
        <dbReference type="ARBA" id="ARBA00010072"/>
    </source>
</evidence>
<dbReference type="AlphaFoldDB" id="A0A8J3EH63"/>
<dbReference type="InterPro" id="IPR000515">
    <property type="entry name" value="MetI-like"/>
</dbReference>
<feature type="domain" description="ABC transmembrane type-1" evidence="9">
    <location>
        <begin position="19"/>
        <end position="208"/>
    </location>
</feature>
<dbReference type="Proteomes" id="UP000617145">
    <property type="component" value="Unassembled WGS sequence"/>
</dbReference>
<keyword evidence="11" id="KW-1185">Reference proteome</keyword>
<dbReference type="PROSITE" id="PS50928">
    <property type="entry name" value="ABC_TM1"/>
    <property type="match status" value="1"/>
</dbReference>
<keyword evidence="7 8" id="KW-0472">Membrane</keyword>
<evidence type="ECO:0000256" key="8">
    <source>
        <dbReference type="RuleBase" id="RU363032"/>
    </source>
</evidence>
<comment type="similarity">
    <text evidence="2">Belongs to the binding-protein-dependent transport system permease family. HisMQ subfamily.</text>
</comment>
<evidence type="ECO:0000256" key="4">
    <source>
        <dbReference type="ARBA" id="ARBA00022475"/>
    </source>
</evidence>
<dbReference type="SUPFAM" id="SSF161098">
    <property type="entry name" value="MetI-like"/>
    <property type="match status" value="1"/>
</dbReference>
<comment type="subcellular location">
    <subcellularLocation>
        <location evidence="1">Cell inner membrane</location>
        <topology evidence="1">Multi-pass membrane protein</topology>
    </subcellularLocation>
    <subcellularLocation>
        <location evidence="8">Cell membrane</location>
        <topology evidence="8">Multi-pass membrane protein</topology>
    </subcellularLocation>
</comment>
<dbReference type="GO" id="GO:0022857">
    <property type="term" value="F:transmembrane transporter activity"/>
    <property type="evidence" value="ECO:0007669"/>
    <property type="project" value="InterPro"/>
</dbReference>
<dbReference type="Gene3D" id="1.10.3720.10">
    <property type="entry name" value="MetI-like"/>
    <property type="match status" value="1"/>
</dbReference>
<dbReference type="InterPro" id="IPR043429">
    <property type="entry name" value="ArtM/GltK/GlnP/TcyL/YhdX-like"/>
</dbReference>
<dbReference type="CDD" id="cd06261">
    <property type="entry name" value="TM_PBP2"/>
    <property type="match status" value="1"/>
</dbReference>
<evidence type="ECO:0000256" key="5">
    <source>
        <dbReference type="ARBA" id="ARBA00022692"/>
    </source>
</evidence>
<accession>A0A8J3EH63</accession>
<keyword evidence="3 8" id="KW-0813">Transport</keyword>
<evidence type="ECO:0000259" key="9">
    <source>
        <dbReference type="PROSITE" id="PS50928"/>
    </source>
</evidence>
<feature type="transmembrane region" description="Helical" evidence="8">
    <location>
        <begin position="89"/>
        <end position="112"/>
    </location>
</feature>
<keyword evidence="4" id="KW-1003">Cell membrane</keyword>
<reference evidence="10" key="2">
    <citation type="submission" date="2020-09" db="EMBL/GenBank/DDBJ databases">
        <authorList>
            <person name="Sun Q."/>
            <person name="Zhou Y."/>
        </authorList>
    </citation>
    <scope>NUCLEOTIDE SEQUENCE</scope>
    <source>
        <strain evidence="10">CGMCC 1.15762</strain>
    </source>
</reference>
<dbReference type="InterPro" id="IPR010065">
    <property type="entry name" value="AA_ABC_transptr_permease_3TM"/>
</dbReference>
<reference evidence="10" key="1">
    <citation type="journal article" date="2014" name="Int. J. Syst. Evol. Microbiol.">
        <title>Complete genome sequence of Corynebacterium casei LMG S-19264T (=DSM 44701T), isolated from a smear-ripened cheese.</title>
        <authorList>
            <consortium name="US DOE Joint Genome Institute (JGI-PGF)"/>
            <person name="Walter F."/>
            <person name="Albersmeier A."/>
            <person name="Kalinowski J."/>
            <person name="Ruckert C."/>
        </authorList>
    </citation>
    <scope>NUCLEOTIDE SEQUENCE</scope>
    <source>
        <strain evidence="10">CGMCC 1.15762</strain>
    </source>
</reference>
<comment type="caution">
    <text evidence="10">The sequence shown here is derived from an EMBL/GenBank/DDBJ whole genome shotgun (WGS) entry which is preliminary data.</text>
</comment>
<feature type="transmembrane region" description="Helical" evidence="8">
    <location>
        <begin position="20"/>
        <end position="44"/>
    </location>
</feature>
<gene>
    <name evidence="10" type="ORF">GCM10011415_26410</name>
</gene>